<keyword evidence="5" id="KW-0479">Metal-binding</keyword>
<dbReference type="EnsemblMetazoa" id="tetur33g00480.1">
    <property type="protein sequence ID" value="tetur33g00480.1"/>
    <property type="gene ID" value="tetur33g00480"/>
</dbReference>
<comment type="function">
    <text evidence="10">Involved in pre-60S ribosomal particles maturation by promoting the nuclear export of the 60S ribosome.</text>
</comment>
<dbReference type="SMART" id="SM00451">
    <property type="entry name" value="ZnF_U1"/>
    <property type="match status" value="1"/>
</dbReference>
<keyword evidence="3" id="KW-0963">Cytoplasm</keyword>
<dbReference type="GO" id="GO:0003676">
    <property type="term" value="F:nucleic acid binding"/>
    <property type="evidence" value="ECO:0007669"/>
    <property type="project" value="InterPro"/>
</dbReference>
<evidence type="ECO:0000256" key="8">
    <source>
        <dbReference type="ARBA" id="ARBA00023242"/>
    </source>
</evidence>
<dbReference type="GO" id="GO:0005737">
    <property type="term" value="C:cytoplasm"/>
    <property type="evidence" value="ECO:0007669"/>
    <property type="project" value="UniProtKB-SubCell"/>
</dbReference>
<dbReference type="GO" id="GO:0043021">
    <property type="term" value="F:ribonucleoprotein complex binding"/>
    <property type="evidence" value="ECO:0007669"/>
    <property type="project" value="UniProtKB-ARBA"/>
</dbReference>
<evidence type="ECO:0000256" key="4">
    <source>
        <dbReference type="ARBA" id="ARBA00022517"/>
    </source>
</evidence>
<evidence type="ECO:0000256" key="7">
    <source>
        <dbReference type="ARBA" id="ARBA00022833"/>
    </source>
</evidence>
<accession>T1L2D0</accession>
<comment type="subunit">
    <text evidence="11">Associates with pre-60S ribosomal particles; released from the pre-60S particle very early in the cytoplasm.</text>
</comment>
<dbReference type="PROSITE" id="PS50157">
    <property type="entry name" value="ZINC_FINGER_C2H2_2"/>
    <property type="match status" value="1"/>
</dbReference>
<evidence type="ECO:0000313" key="17">
    <source>
        <dbReference type="Proteomes" id="UP000015104"/>
    </source>
</evidence>
<dbReference type="STRING" id="32264.T1L2D0"/>
<dbReference type="InterPro" id="IPR036236">
    <property type="entry name" value="Znf_C2H2_sf"/>
</dbReference>
<keyword evidence="7" id="KW-0862">Zinc</keyword>
<dbReference type="InterPro" id="IPR003604">
    <property type="entry name" value="Matrin/U1-like-C_Znf_C2H2"/>
</dbReference>
<evidence type="ECO:0000256" key="12">
    <source>
        <dbReference type="ARBA" id="ARBA00068297"/>
    </source>
</evidence>
<evidence type="ECO:0000256" key="10">
    <source>
        <dbReference type="ARBA" id="ARBA00057732"/>
    </source>
</evidence>
<evidence type="ECO:0000256" key="2">
    <source>
        <dbReference type="ARBA" id="ARBA00004496"/>
    </source>
</evidence>
<feature type="region of interest" description="Disordered" evidence="14">
    <location>
        <begin position="66"/>
        <end position="88"/>
    </location>
</feature>
<evidence type="ECO:0000256" key="11">
    <source>
        <dbReference type="ARBA" id="ARBA00065398"/>
    </source>
</evidence>
<keyword evidence="8" id="KW-0539">Nucleus</keyword>
<dbReference type="GO" id="GO:0005634">
    <property type="term" value="C:nucleus"/>
    <property type="evidence" value="ECO:0007669"/>
    <property type="project" value="UniProtKB-SubCell"/>
</dbReference>
<evidence type="ECO:0000256" key="9">
    <source>
        <dbReference type="ARBA" id="ARBA00038064"/>
    </source>
</evidence>
<dbReference type="Pfam" id="PF12171">
    <property type="entry name" value="zf-C2H2_jaz"/>
    <property type="match status" value="1"/>
</dbReference>
<dbReference type="SUPFAM" id="SSF57667">
    <property type="entry name" value="beta-beta-alpha zinc fingers"/>
    <property type="match status" value="1"/>
</dbReference>
<dbReference type="PANTHER" id="PTHR46095">
    <property type="entry name" value="ZINC FINGER PROTEIN 593"/>
    <property type="match status" value="1"/>
</dbReference>
<dbReference type="Proteomes" id="UP000015104">
    <property type="component" value="Unassembled WGS sequence"/>
</dbReference>
<dbReference type="PANTHER" id="PTHR46095:SF1">
    <property type="entry name" value="ZINC FINGER PROTEIN 593"/>
    <property type="match status" value="1"/>
</dbReference>
<dbReference type="InterPro" id="IPR051879">
    <property type="entry name" value="C2H2-ZF_Maturation_Protein"/>
</dbReference>
<dbReference type="Gene3D" id="3.30.160.60">
    <property type="entry name" value="Classic Zinc Finger"/>
    <property type="match status" value="1"/>
</dbReference>
<protein>
    <recommendedName>
        <fullName evidence="12">Zinc finger protein 593 homolog</fullName>
    </recommendedName>
</protein>
<evidence type="ECO:0000256" key="5">
    <source>
        <dbReference type="ARBA" id="ARBA00022723"/>
    </source>
</evidence>
<evidence type="ECO:0000259" key="15">
    <source>
        <dbReference type="PROSITE" id="PS50157"/>
    </source>
</evidence>
<dbReference type="GO" id="GO:0042254">
    <property type="term" value="P:ribosome biogenesis"/>
    <property type="evidence" value="ECO:0007669"/>
    <property type="project" value="UniProtKB-KW"/>
</dbReference>
<proteinExistence type="inferred from homology"/>
<evidence type="ECO:0000256" key="3">
    <source>
        <dbReference type="ARBA" id="ARBA00022490"/>
    </source>
</evidence>
<dbReference type="InterPro" id="IPR022755">
    <property type="entry name" value="Znf_C2H2_jaz"/>
</dbReference>
<reference evidence="17" key="1">
    <citation type="submission" date="2011-08" db="EMBL/GenBank/DDBJ databases">
        <authorList>
            <person name="Rombauts S."/>
        </authorList>
    </citation>
    <scope>NUCLEOTIDE SEQUENCE</scope>
    <source>
        <strain evidence="17">London</strain>
    </source>
</reference>
<keyword evidence="17" id="KW-1185">Reference proteome</keyword>
<evidence type="ECO:0000256" key="6">
    <source>
        <dbReference type="ARBA" id="ARBA00022771"/>
    </source>
</evidence>
<dbReference type="HOGENOM" id="CLU_2471970_0_0_1"/>
<feature type="region of interest" description="Disordered" evidence="14">
    <location>
        <begin position="1"/>
        <end position="20"/>
    </location>
</feature>
<reference evidence="16" key="2">
    <citation type="submission" date="2015-06" db="UniProtKB">
        <authorList>
            <consortium name="EnsemblMetazoa"/>
        </authorList>
    </citation>
    <scope>IDENTIFICATION</scope>
</reference>
<keyword evidence="4" id="KW-0690">Ribosome biogenesis</keyword>
<name>T1L2D0_TETUR</name>
<sequence>MATHVKTFQIPTEPDDDFPGQGLFPCQACSRHFIDEQALDKHIRSKAHKKRLRELKEPAYTHAEAEAAGGLGNFIPPKRRKTSNMEVS</sequence>
<gene>
    <name evidence="16" type="primary">107369677</name>
</gene>
<dbReference type="PROSITE" id="PS00028">
    <property type="entry name" value="ZINC_FINGER_C2H2_1"/>
    <property type="match status" value="1"/>
</dbReference>
<evidence type="ECO:0000256" key="13">
    <source>
        <dbReference type="PROSITE-ProRule" id="PRU00042"/>
    </source>
</evidence>
<dbReference type="EMBL" id="CAEY01000944">
    <property type="status" value="NOT_ANNOTATED_CDS"/>
    <property type="molecule type" value="Genomic_DNA"/>
</dbReference>
<dbReference type="GO" id="GO:0008270">
    <property type="term" value="F:zinc ion binding"/>
    <property type="evidence" value="ECO:0007669"/>
    <property type="project" value="UniProtKB-KW"/>
</dbReference>
<dbReference type="AlphaFoldDB" id="T1L2D0"/>
<feature type="domain" description="C2H2-type" evidence="15">
    <location>
        <begin position="24"/>
        <end position="48"/>
    </location>
</feature>
<evidence type="ECO:0000256" key="1">
    <source>
        <dbReference type="ARBA" id="ARBA00004123"/>
    </source>
</evidence>
<dbReference type="eggNOG" id="KOG3408">
    <property type="taxonomic scope" value="Eukaryota"/>
</dbReference>
<dbReference type="InterPro" id="IPR013087">
    <property type="entry name" value="Znf_C2H2_type"/>
</dbReference>
<dbReference type="FunFam" id="3.30.160.60:FF:000299">
    <property type="entry name" value="Zinc finger protein 593"/>
    <property type="match status" value="1"/>
</dbReference>
<organism evidence="16 17">
    <name type="scientific">Tetranychus urticae</name>
    <name type="common">Two-spotted spider mite</name>
    <dbReference type="NCBI Taxonomy" id="32264"/>
    <lineage>
        <taxon>Eukaryota</taxon>
        <taxon>Metazoa</taxon>
        <taxon>Ecdysozoa</taxon>
        <taxon>Arthropoda</taxon>
        <taxon>Chelicerata</taxon>
        <taxon>Arachnida</taxon>
        <taxon>Acari</taxon>
        <taxon>Acariformes</taxon>
        <taxon>Trombidiformes</taxon>
        <taxon>Prostigmata</taxon>
        <taxon>Eleutherengona</taxon>
        <taxon>Raphignathae</taxon>
        <taxon>Tetranychoidea</taxon>
        <taxon>Tetranychidae</taxon>
        <taxon>Tetranychus</taxon>
    </lineage>
</organism>
<evidence type="ECO:0000256" key="14">
    <source>
        <dbReference type="SAM" id="MobiDB-lite"/>
    </source>
</evidence>
<keyword evidence="6 13" id="KW-0863">Zinc-finger</keyword>
<comment type="similarity">
    <text evidence="9">Belongs to the ZNF593/BUD20 C2H2-type zinc-finger protein family.</text>
</comment>
<comment type="subcellular location">
    <subcellularLocation>
        <location evidence="2">Cytoplasm</location>
    </subcellularLocation>
    <subcellularLocation>
        <location evidence="1">Nucleus</location>
    </subcellularLocation>
</comment>
<evidence type="ECO:0000313" key="16">
    <source>
        <dbReference type="EnsemblMetazoa" id="tetur33g00480.1"/>
    </source>
</evidence>